<evidence type="ECO:0000256" key="1">
    <source>
        <dbReference type="ARBA" id="ARBA00004141"/>
    </source>
</evidence>
<dbReference type="Gene3D" id="1.20.1250.20">
    <property type="entry name" value="MFS general substrate transporter like domains"/>
    <property type="match status" value="1"/>
</dbReference>
<dbReference type="PROSITE" id="PS50850">
    <property type="entry name" value="MFS"/>
    <property type="match status" value="1"/>
</dbReference>
<comment type="subcellular location">
    <subcellularLocation>
        <location evidence="1">Membrane</location>
        <topology evidence="1">Multi-pass membrane protein</topology>
    </subcellularLocation>
</comment>
<feature type="transmembrane region" description="Helical" evidence="6">
    <location>
        <begin position="148"/>
        <end position="169"/>
    </location>
</feature>
<dbReference type="PANTHER" id="PTHR23507">
    <property type="entry name" value="ZGC:174356"/>
    <property type="match status" value="1"/>
</dbReference>
<feature type="transmembrane region" description="Helical" evidence="6">
    <location>
        <begin position="116"/>
        <end position="136"/>
    </location>
</feature>
<feature type="transmembrane region" description="Helical" evidence="6">
    <location>
        <begin position="237"/>
        <end position="257"/>
    </location>
</feature>
<dbReference type="Pfam" id="PF07690">
    <property type="entry name" value="MFS_1"/>
    <property type="match status" value="1"/>
</dbReference>
<dbReference type="InterPro" id="IPR020846">
    <property type="entry name" value="MFS_dom"/>
</dbReference>
<sequence>MPPKRGYGTTPTSTSTAGGESSAPGLDDSSSPSLDNGSTAARTTRWQPIIIMLTMLGLDALSNVMCLAPQTQLFEQIVCRKHYSSTLEPSALQFNSTIFENRCKAPEVQDVVAQLFGWQACFDGIPGLLLAMYFGVLADKHGRRPVMFLSKIGMLLAMSWVLFVCWLELPLRLIWISSLFTIVGGGGTVASSVCMMVLTDSTTEENRSQVFFQTNAVLIVSELIGPALSTLMMQNSVWLPLLFALACTILTTILSGFMPETLPPTADNKTADGSSNEDSVASRKARKSMESAKVIWKHASGTLSYIAQTQSVLLLVISFLVVDFSRQSLTILLQYVSIRYSTSISKANILISCRSFAQLVTFTIILPILDTFMVKRLGLAPKTKDLRLALLSISLLMLSFAVLVLAPNLWIVIVGLVTYTLGSGFGSFARSLVSSLVEPHMIGTLFTTLAMMDTTGSLLAGPMVAGSFSWSMRLSGIWRGMPYIFSFILCALATLALARVRLSVQPLSQSPPENEESRVLLDEEAR</sequence>
<name>A0A2S4KSF0_9HYPO</name>
<dbReference type="EMBL" id="PKSG01000736">
    <property type="protein sequence ID" value="POR33116.1"/>
    <property type="molecule type" value="Genomic_DNA"/>
</dbReference>
<evidence type="ECO:0000256" key="2">
    <source>
        <dbReference type="ARBA" id="ARBA00022692"/>
    </source>
</evidence>
<keyword evidence="9" id="KW-1185">Reference proteome</keyword>
<feature type="region of interest" description="Disordered" evidence="5">
    <location>
        <begin position="1"/>
        <end position="40"/>
    </location>
</feature>
<feature type="transmembrane region" description="Helical" evidence="6">
    <location>
        <begin position="356"/>
        <end position="374"/>
    </location>
</feature>
<feature type="compositionally biased region" description="Polar residues" evidence="5">
    <location>
        <begin position="267"/>
        <end position="279"/>
    </location>
</feature>
<feature type="domain" description="Major facilitator superfamily (MFS) profile" evidence="7">
    <location>
        <begin position="49"/>
        <end position="509"/>
    </location>
</feature>
<dbReference type="AlphaFoldDB" id="A0A2S4KSF0"/>
<dbReference type="OrthoDB" id="194139at2759"/>
<feature type="transmembrane region" description="Helical" evidence="6">
    <location>
        <begin position="480"/>
        <end position="498"/>
    </location>
</feature>
<evidence type="ECO:0000256" key="4">
    <source>
        <dbReference type="ARBA" id="ARBA00023136"/>
    </source>
</evidence>
<feature type="transmembrane region" description="Helical" evidence="6">
    <location>
        <begin position="175"/>
        <end position="198"/>
    </location>
</feature>
<feature type="transmembrane region" description="Helical" evidence="6">
    <location>
        <begin position="386"/>
        <end position="403"/>
    </location>
</feature>
<evidence type="ECO:0000313" key="9">
    <source>
        <dbReference type="Proteomes" id="UP000237481"/>
    </source>
</evidence>
<dbReference type="GO" id="GO:0016020">
    <property type="term" value="C:membrane"/>
    <property type="evidence" value="ECO:0007669"/>
    <property type="project" value="UniProtKB-SubCell"/>
</dbReference>
<gene>
    <name evidence="8" type="ORF">TPAR_06687</name>
</gene>
<comment type="caution">
    <text evidence="8">The sequence shown here is derived from an EMBL/GenBank/DDBJ whole genome shotgun (WGS) entry which is preliminary data.</text>
</comment>
<organism evidence="8 9">
    <name type="scientific">Tolypocladium paradoxum</name>
    <dbReference type="NCBI Taxonomy" id="94208"/>
    <lineage>
        <taxon>Eukaryota</taxon>
        <taxon>Fungi</taxon>
        <taxon>Dikarya</taxon>
        <taxon>Ascomycota</taxon>
        <taxon>Pezizomycotina</taxon>
        <taxon>Sordariomycetes</taxon>
        <taxon>Hypocreomycetidae</taxon>
        <taxon>Hypocreales</taxon>
        <taxon>Ophiocordycipitaceae</taxon>
        <taxon>Tolypocladium</taxon>
    </lineage>
</organism>
<evidence type="ECO:0000259" key="7">
    <source>
        <dbReference type="PROSITE" id="PS50850"/>
    </source>
</evidence>
<dbReference type="SUPFAM" id="SSF103473">
    <property type="entry name" value="MFS general substrate transporter"/>
    <property type="match status" value="1"/>
</dbReference>
<dbReference type="InterPro" id="IPR036259">
    <property type="entry name" value="MFS_trans_sf"/>
</dbReference>
<accession>A0A2S4KSF0</accession>
<dbReference type="GO" id="GO:0022857">
    <property type="term" value="F:transmembrane transporter activity"/>
    <property type="evidence" value="ECO:0007669"/>
    <property type="project" value="InterPro"/>
</dbReference>
<keyword evidence="4 6" id="KW-0472">Membrane</keyword>
<reference evidence="8 9" key="1">
    <citation type="submission" date="2018-01" db="EMBL/GenBank/DDBJ databases">
        <title>Harnessing the power of phylogenomics to disentangle the directionality and signatures of interkingdom host jumping in the parasitic fungal genus Tolypocladium.</title>
        <authorList>
            <person name="Quandt C.A."/>
            <person name="Patterson W."/>
            <person name="Spatafora J.W."/>
        </authorList>
    </citation>
    <scope>NUCLEOTIDE SEQUENCE [LARGE SCALE GENOMIC DNA]</scope>
    <source>
        <strain evidence="8 9">NRBC 100945</strain>
    </source>
</reference>
<feature type="transmembrane region" description="Helical" evidence="6">
    <location>
        <begin position="441"/>
        <end position="460"/>
    </location>
</feature>
<dbReference type="PANTHER" id="PTHR23507:SF1">
    <property type="entry name" value="FI18259P1-RELATED"/>
    <property type="match status" value="1"/>
</dbReference>
<dbReference type="Proteomes" id="UP000237481">
    <property type="component" value="Unassembled WGS sequence"/>
</dbReference>
<keyword evidence="3 6" id="KW-1133">Transmembrane helix</keyword>
<evidence type="ECO:0000256" key="5">
    <source>
        <dbReference type="SAM" id="MobiDB-lite"/>
    </source>
</evidence>
<keyword evidence="2 6" id="KW-0812">Transmembrane</keyword>
<evidence type="ECO:0000256" key="3">
    <source>
        <dbReference type="ARBA" id="ARBA00022989"/>
    </source>
</evidence>
<feature type="compositionally biased region" description="Low complexity" evidence="5">
    <location>
        <begin position="8"/>
        <end position="38"/>
    </location>
</feature>
<evidence type="ECO:0000256" key="6">
    <source>
        <dbReference type="SAM" id="Phobius"/>
    </source>
</evidence>
<protein>
    <submittedName>
        <fullName evidence="8">MFS general substrate transporter</fullName>
    </submittedName>
</protein>
<feature type="transmembrane region" description="Helical" evidence="6">
    <location>
        <begin position="409"/>
        <end position="429"/>
    </location>
</feature>
<feature type="region of interest" description="Disordered" evidence="5">
    <location>
        <begin position="507"/>
        <end position="526"/>
    </location>
</feature>
<feature type="region of interest" description="Disordered" evidence="5">
    <location>
        <begin position="265"/>
        <end position="285"/>
    </location>
</feature>
<feature type="compositionally biased region" description="Basic and acidic residues" evidence="5">
    <location>
        <begin position="515"/>
        <end position="526"/>
    </location>
</feature>
<proteinExistence type="predicted"/>
<evidence type="ECO:0000313" key="8">
    <source>
        <dbReference type="EMBL" id="POR33116.1"/>
    </source>
</evidence>
<dbReference type="InterPro" id="IPR011701">
    <property type="entry name" value="MFS"/>
</dbReference>